<dbReference type="GO" id="GO:0035657">
    <property type="term" value="C:eRF1 methyltransferase complex"/>
    <property type="evidence" value="ECO:0007669"/>
    <property type="project" value="TreeGrafter"/>
</dbReference>
<evidence type="ECO:0000256" key="10">
    <source>
        <dbReference type="ARBA" id="ARBA00062344"/>
    </source>
</evidence>
<evidence type="ECO:0000256" key="6">
    <source>
        <dbReference type="ARBA" id="ARBA00023242"/>
    </source>
</evidence>
<evidence type="ECO:0000256" key="12">
    <source>
        <dbReference type="ARBA" id="ARBA00076540"/>
    </source>
</evidence>
<dbReference type="InterPro" id="IPR007848">
    <property type="entry name" value="Small_mtfrase_dom"/>
</dbReference>
<dbReference type="PANTHER" id="PTHR45875:SF1">
    <property type="entry name" value="METHYLTRANSFERASE N6AMT1"/>
    <property type="match status" value="1"/>
</dbReference>
<keyword evidence="3 19" id="KW-0489">Methyltransferase</keyword>
<dbReference type="NCBIfam" id="TIGR00537">
    <property type="entry name" value="hemK_rel_arch"/>
    <property type="match status" value="1"/>
</dbReference>
<dbReference type="InterPro" id="IPR002052">
    <property type="entry name" value="DNA_methylase_N6_adenine_CS"/>
</dbReference>
<keyword evidence="5" id="KW-0949">S-adenosyl-L-methionine</keyword>
<dbReference type="InterPro" id="IPR004557">
    <property type="entry name" value="PrmC-related"/>
</dbReference>
<evidence type="ECO:0000256" key="2">
    <source>
        <dbReference type="ARBA" id="ARBA00006149"/>
    </source>
</evidence>
<dbReference type="Gene3D" id="3.40.50.150">
    <property type="entry name" value="Vaccinia Virus protein VP39"/>
    <property type="match status" value="1"/>
</dbReference>
<evidence type="ECO:0000313" key="19">
    <source>
        <dbReference type="RefSeq" id="XP_015600228.1"/>
    </source>
</evidence>
<evidence type="ECO:0000256" key="16">
    <source>
        <dbReference type="ARBA" id="ARBA00093667"/>
    </source>
</evidence>
<dbReference type="SUPFAM" id="SSF53335">
    <property type="entry name" value="S-adenosyl-L-methionine-dependent methyltransferases"/>
    <property type="match status" value="1"/>
</dbReference>
<dbReference type="CTD" id="29104"/>
<evidence type="ECO:0000256" key="7">
    <source>
        <dbReference type="ARBA" id="ARBA00048619"/>
    </source>
</evidence>
<dbReference type="GeneID" id="107270077"/>
<comment type="catalytic activity">
    <reaction evidence="8">
        <text>methylarsonous acid + S-adenosyl-L-methionine = dimethylarsinate + S-adenosyl-L-homocysteine + 2 H(+)</text>
        <dbReference type="Rhea" id="RHEA:11684"/>
        <dbReference type="ChEBI" id="CHEBI:15378"/>
        <dbReference type="ChEBI" id="CHEBI:16223"/>
        <dbReference type="ChEBI" id="CHEBI:17826"/>
        <dbReference type="ChEBI" id="CHEBI:57856"/>
        <dbReference type="ChEBI" id="CHEBI:59789"/>
    </reaction>
</comment>
<dbReference type="GO" id="GO:0036009">
    <property type="term" value="F:protein-glutamine N-methyltransferase activity"/>
    <property type="evidence" value="ECO:0007669"/>
    <property type="project" value="UniProtKB-ARBA"/>
</dbReference>
<evidence type="ECO:0000256" key="11">
    <source>
        <dbReference type="ARBA" id="ARBA00075330"/>
    </source>
</evidence>
<dbReference type="PROSITE" id="PS00092">
    <property type="entry name" value="N6_MTASE"/>
    <property type="match status" value="1"/>
</dbReference>
<evidence type="ECO:0000256" key="15">
    <source>
        <dbReference type="ARBA" id="ARBA00093624"/>
    </source>
</evidence>
<dbReference type="AlphaFoldDB" id="A0AAJ7FN92"/>
<name>A0AAJ7FN92_CEPCN</name>
<dbReference type="GO" id="GO:0005634">
    <property type="term" value="C:nucleus"/>
    <property type="evidence" value="ECO:0007669"/>
    <property type="project" value="UniProtKB-SubCell"/>
</dbReference>
<proteinExistence type="inferred from homology"/>
<evidence type="ECO:0000256" key="14">
    <source>
        <dbReference type="ARBA" id="ARBA00083337"/>
    </source>
</evidence>
<dbReference type="KEGG" id="ccin:107270077"/>
<dbReference type="FunFam" id="3.40.50.150:FF:000077">
    <property type="entry name" value="HemK methyltransferase family member 2"/>
    <property type="match status" value="1"/>
</dbReference>
<gene>
    <name evidence="19" type="primary">LOC107270077</name>
</gene>
<evidence type="ECO:0000313" key="18">
    <source>
        <dbReference type="Proteomes" id="UP000694920"/>
    </source>
</evidence>
<reference evidence="19" key="1">
    <citation type="submission" date="2025-08" db="UniProtKB">
        <authorList>
            <consortium name="RefSeq"/>
        </authorList>
    </citation>
    <scope>IDENTIFICATION</scope>
</reference>
<dbReference type="Pfam" id="PF05175">
    <property type="entry name" value="MTS"/>
    <property type="match status" value="1"/>
</dbReference>
<dbReference type="CDD" id="cd02440">
    <property type="entry name" value="AdoMet_MTases"/>
    <property type="match status" value="1"/>
</dbReference>
<comment type="subunit">
    <text evidence="10">Heterodimer; heterodimerization with TRMT112 is required for S-adenosyl-L-methionine-binding.</text>
</comment>
<evidence type="ECO:0000256" key="9">
    <source>
        <dbReference type="ARBA" id="ARBA00053180"/>
    </source>
</evidence>
<feature type="domain" description="Methyltransferase small" evidence="17">
    <location>
        <begin position="34"/>
        <end position="127"/>
    </location>
</feature>
<comment type="subcellular location">
    <subcellularLocation>
        <location evidence="1">Nucleus</location>
    </subcellularLocation>
</comment>
<keyword evidence="18" id="KW-1185">Reference proteome</keyword>
<organism evidence="18 19">
    <name type="scientific">Cephus cinctus</name>
    <name type="common">Wheat stem sawfly</name>
    <dbReference type="NCBI Taxonomy" id="211228"/>
    <lineage>
        <taxon>Eukaryota</taxon>
        <taxon>Metazoa</taxon>
        <taxon>Ecdysozoa</taxon>
        <taxon>Arthropoda</taxon>
        <taxon>Hexapoda</taxon>
        <taxon>Insecta</taxon>
        <taxon>Pterygota</taxon>
        <taxon>Neoptera</taxon>
        <taxon>Endopterygota</taxon>
        <taxon>Hymenoptera</taxon>
        <taxon>Cephoidea</taxon>
        <taxon>Cephidae</taxon>
        <taxon>Cephus</taxon>
    </lineage>
</organism>
<evidence type="ECO:0000256" key="1">
    <source>
        <dbReference type="ARBA" id="ARBA00004123"/>
    </source>
</evidence>
<comment type="function">
    <text evidence="9">Methyltransferase that can methylate proteins and, to a lower extent, arsenic. Catalytic subunit of a heterodimer with TRMT112, which monomethylates 'Lys-12' of histone H4 (H4K12me1), a modification present at the promoters of numerous genes encoding cell cycle regulators. Catalytic subunit of a heterodimer with TRMT112, which catalyzes N5-methylation of Glu residue of proteins with a Gly-Gln-Xaa-Xaa-Xaa-Arg motif. Methylates ETF1 on 'Gln-185'; ETF1 needs to be complexed to ERF3 in its GTP-bound form to be efficiently methylated. May also play a role in the modulation of arsenic-induced toxicity by mediating the conversion of monomethylarsonous acid (3+) into the less toxic dimethylarsonic acid. It however only plays a limited role in arsenic metabolism compared with AS3MT.</text>
</comment>
<dbReference type="InterPro" id="IPR029063">
    <property type="entry name" value="SAM-dependent_MTases_sf"/>
</dbReference>
<accession>A0AAJ7FN92</accession>
<keyword evidence="6" id="KW-0539">Nucleus</keyword>
<dbReference type="RefSeq" id="XP_015600228.1">
    <property type="nucleotide sequence ID" value="XM_015744742.1"/>
</dbReference>
<dbReference type="Proteomes" id="UP000694920">
    <property type="component" value="Unplaced"/>
</dbReference>
<evidence type="ECO:0000256" key="5">
    <source>
        <dbReference type="ARBA" id="ARBA00022691"/>
    </source>
</evidence>
<dbReference type="PANTHER" id="PTHR45875">
    <property type="entry name" value="METHYLTRANSFERASE N6AMT1"/>
    <property type="match status" value="1"/>
</dbReference>
<comment type="similarity">
    <text evidence="2">Belongs to the eukaryotic/archaeal PrmC-related family.</text>
</comment>
<evidence type="ECO:0000256" key="8">
    <source>
        <dbReference type="ARBA" id="ARBA00050903"/>
    </source>
</evidence>
<evidence type="ECO:0000256" key="13">
    <source>
        <dbReference type="ARBA" id="ARBA00080992"/>
    </source>
</evidence>
<comment type="catalytic activity">
    <reaction evidence="7">
        <text>L-lysyl-[histone] + S-adenosyl-L-methionine = N(6)-methyl-L-lysyl-[histone] + S-adenosyl-L-homocysteine + H(+)</text>
        <dbReference type="Rhea" id="RHEA:10024"/>
        <dbReference type="Rhea" id="RHEA-COMP:9845"/>
        <dbReference type="Rhea" id="RHEA-COMP:9846"/>
        <dbReference type="ChEBI" id="CHEBI:15378"/>
        <dbReference type="ChEBI" id="CHEBI:29969"/>
        <dbReference type="ChEBI" id="CHEBI:57856"/>
        <dbReference type="ChEBI" id="CHEBI:59789"/>
        <dbReference type="ChEBI" id="CHEBI:61929"/>
    </reaction>
    <physiologicalReaction direction="left-to-right" evidence="7">
        <dbReference type="Rhea" id="RHEA:10025"/>
    </physiologicalReaction>
</comment>
<evidence type="ECO:0000256" key="4">
    <source>
        <dbReference type="ARBA" id="ARBA00022679"/>
    </source>
</evidence>
<dbReference type="InterPro" id="IPR052190">
    <property type="entry name" value="Euk-Arch_PrmC-MTase"/>
</dbReference>
<evidence type="ECO:0000256" key="3">
    <source>
        <dbReference type="ARBA" id="ARBA00022603"/>
    </source>
</evidence>
<keyword evidence="4" id="KW-0808">Transferase</keyword>
<dbReference type="GO" id="GO:0003676">
    <property type="term" value="F:nucleic acid binding"/>
    <property type="evidence" value="ECO:0007669"/>
    <property type="project" value="InterPro"/>
</dbReference>
<dbReference type="GO" id="GO:0032259">
    <property type="term" value="P:methylation"/>
    <property type="evidence" value="ECO:0007669"/>
    <property type="project" value="UniProtKB-KW"/>
</dbReference>
<evidence type="ECO:0000259" key="17">
    <source>
        <dbReference type="Pfam" id="PF05175"/>
    </source>
</evidence>
<sequence length="214" mass="24149">METPIVKLSNKDLDTVYEPSEDSFLLIDALEADLETFKSQKSQLCLEIGSGSGIVITALAAALKKYNGAYFCAIDLNPNACKVTKETSIANSTNIDVIQMDLTNNIYARGIFDIILFNPPYVVTESLEVLDERLISKTWAGGKEGREVMERLFENIPKLLSDNGYFYLVVIKENDPEYIIQIFKDLDMKGEVVMDRKVRGEHLHILRFKKTGQN</sequence>
<protein>
    <recommendedName>
        <fullName evidence="15">Methyltransferase HEMK2</fullName>
    </recommendedName>
    <alternativeName>
        <fullName evidence="14">HemK methyltransferase family member 2</fullName>
    </alternativeName>
    <alternativeName>
        <fullName evidence="12">Lysine N-methyltransferase 9</fullName>
    </alternativeName>
    <alternativeName>
        <fullName evidence="11">Methylarsonite methyltransferase N6AMT1</fullName>
    </alternativeName>
    <alternativeName>
        <fullName evidence="16">Methyltransferase N6AMT1</fullName>
    </alternativeName>
    <alternativeName>
        <fullName evidence="13">Protein N(5)-glutamine methyltransferase</fullName>
    </alternativeName>
</protein>